<feature type="domain" description="Peptidase A1" evidence="4">
    <location>
        <begin position="85"/>
        <end position="424"/>
    </location>
</feature>
<evidence type="ECO:0000256" key="3">
    <source>
        <dbReference type="SAM" id="Phobius"/>
    </source>
</evidence>
<dbReference type="InterPro" id="IPR033121">
    <property type="entry name" value="PEPTIDASE_A1"/>
</dbReference>
<gene>
    <name evidence="5" type="ORF">EVG20_g1470</name>
</gene>
<accession>A0A4Y9Z9S8</accession>
<comment type="similarity">
    <text evidence="1">Belongs to the peptidase A1 family.</text>
</comment>
<sequence>MMAVSLLCGNKATMNDSSGGSLIPPTFFFGVMRGLFSTLSITSCLIFPAWTLRLPLTRRDTGAPTQLNGQAGAHLTITNTQNAQYTTQITLGGQSLQILHLTKGSSDLWVGGFQKPQIQYTNTTDISVNLTYAIGSASGPVDFAEFTLGGYHVPSQAFLNVNQSQDMPGNIQTGLDGYFGLSFSRLSNINVALQRAWGNDTTVGRTALSNIFAQNTSVPNFITFLLGRSGDLDDITNGVFTISEYADGYGNIEKAPKLSRFPPQVPQWSTLLDGMHVNGEAYPWNSTVPSLLPPGVNVAVPQGKAVVLLDSGYTLPQLPADAINFIYGKIPGATSFDGTWIVPCNTSVNLTFTFGGQEYPVHPLDMTIPSAQVFADGQNRTVCVNSYQAGNTSANLVDLILGQGFLRNTYASFDFGEKDANGMITVDPFIQLMSTEDANEIQADFMKSRTEALSQLPPEATVDQVKAELAAQTAGQNSTGAASSAKSQDSAAEKETEDVSGGVANGASAKSLLSGGNDSDASELLDKVDKFGPIVVGLLAGNVLIGLLLCVLGVVFVVRRGRTVGPTRTINPSYAPVATKGLDMEDVQYRD</sequence>
<dbReference type="OrthoDB" id="15189at2759"/>
<evidence type="ECO:0000256" key="1">
    <source>
        <dbReference type="ARBA" id="ARBA00007447"/>
    </source>
</evidence>
<feature type="region of interest" description="Disordered" evidence="2">
    <location>
        <begin position="473"/>
        <end position="503"/>
    </location>
</feature>
<dbReference type="InterPro" id="IPR034164">
    <property type="entry name" value="Pepsin-like_dom"/>
</dbReference>
<evidence type="ECO:0000313" key="6">
    <source>
        <dbReference type="Proteomes" id="UP000298327"/>
    </source>
</evidence>
<name>A0A4Y9Z9S8_9AGAM</name>
<dbReference type="Pfam" id="PF00026">
    <property type="entry name" value="Asp"/>
    <property type="match status" value="1"/>
</dbReference>
<keyword evidence="3" id="KW-1133">Transmembrane helix</keyword>
<dbReference type="EMBL" id="SEOQ01000047">
    <property type="protein sequence ID" value="TFY71525.1"/>
    <property type="molecule type" value="Genomic_DNA"/>
</dbReference>
<feature type="transmembrane region" description="Helical" evidence="3">
    <location>
        <begin position="534"/>
        <end position="558"/>
    </location>
</feature>
<keyword evidence="3" id="KW-0812">Transmembrane</keyword>
<dbReference type="GO" id="GO:0004190">
    <property type="term" value="F:aspartic-type endopeptidase activity"/>
    <property type="evidence" value="ECO:0007669"/>
    <property type="project" value="InterPro"/>
</dbReference>
<protein>
    <recommendedName>
        <fullName evidence="4">Peptidase A1 domain-containing protein</fullName>
    </recommendedName>
</protein>
<feature type="compositionally biased region" description="Low complexity" evidence="2">
    <location>
        <begin position="481"/>
        <end position="490"/>
    </location>
</feature>
<comment type="caution">
    <text evidence="5">The sequence shown here is derived from an EMBL/GenBank/DDBJ whole genome shotgun (WGS) entry which is preliminary data.</text>
</comment>
<dbReference type="GO" id="GO:0006508">
    <property type="term" value="P:proteolysis"/>
    <property type="evidence" value="ECO:0007669"/>
    <property type="project" value="InterPro"/>
</dbReference>
<organism evidence="5 6">
    <name type="scientific">Dentipellis fragilis</name>
    <dbReference type="NCBI Taxonomy" id="205917"/>
    <lineage>
        <taxon>Eukaryota</taxon>
        <taxon>Fungi</taxon>
        <taxon>Dikarya</taxon>
        <taxon>Basidiomycota</taxon>
        <taxon>Agaricomycotina</taxon>
        <taxon>Agaricomycetes</taxon>
        <taxon>Russulales</taxon>
        <taxon>Hericiaceae</taxon>
        <taxon>Dentipellis</taxon>
    </lineage>
</organism>
<dbReference type="Proteomes" id="UP000298327">
    <property type="component" value="Unassembled WGS sequence"/>
</dbReference>
<dbReference type="PROSITE" id="PS51767">
    <property type="entry name" value="PEPTIDASE_A1"/>
    <property type="match status" value="1"/>
</dbReference>
<reference evidence="5 6" key="1">
    <citation type="submission" date="2019-02" db="EMBL/GenBank/DDBJ databases">
        <title>Genome sequencing of the rare red list fungi Dentipellis fragilis.</title>
        <authorList>
            <person name="Buettner E."/>
            <person name="Kellner H."/>
        </authorList>
    </citation>
    <scope>NUCLEOTIDE SEQUENCE [LARGE SCALE GENOMIC DNA]</scope>
    <source>
        <strain evidence="5 6">DSM 105465</strain>
    </source>
</reference>
<dbReference type="SUPFAM" id="SSF50630">
    <property type="entry name" value="Acid proteases"/>
    <property type="match status" value="1"/>
</dbReference>
<proteinExistence type="inferred from homology"/>
<evidence type="ECO:0000313" key="5">
    <source>
        <dbReference type="EMBL" id="TFY71525.1"/>
    </source>
</evidence>
<evidence type="ECO:0000259" key="4">
    <source>
        <dbReference type="PROSITE" id="PS51767"/>
    </source>
</evidence>
<dbReference type="Gene3D" id="2.40.70.10">
    <property type="entry name" value="Acid Proteases"/>
    <property type="match status" value="2"/>
</dbReference>
<keyword evidence="3" id="KW-0472">Membrane</keyword>
<dbReference type="CDD" id="cd05471">
    <property type="entry name" value="pepsin_like"/>
    <property type="match status" value="1"/>
</dbReference>
<keyword evidence="6" id="KW-1185">Reference proteome</keyword>
<dbReference type="AlphaFoldDB" id="A0A4Y9Z9S8"/>
<dbReference type="PANTHER" id="PTHR47966:SF51">
    <property type="entry name" value="BETA-SITE APP-CLEAVING ENZYME, ISOFORM A-RELATED"/>
    <property type="match status" value="1"/>
</dbReference>
<dbReference type="InterPro" id="IPR001461">
    <property type="entry name" value="Aspartic_peptidase_A1"/>
</dbReference>
<evidence type="ECO:0000256" key="2">
    <source>
        <dbReference type="SAM" id="MobiDB-lite"/>
    </source>
</evidence>
<dbReference type="InterPro" id="IPR021109">
    <property type="entry name" value="Peptidase_aspartic_dom_sf"/>
</dbReference>
<dbReference type="PANTHER" id="PTHR47966">
    <property type="entry name" value="BETA-SITE APP-CLEAVING ENZYME, ISOFORM A-RELATED"/>
    <property type="match status" value="1"/>
</dbReference>